<feature type="transmembrane region" description="Helical" evidence="1">
    <location>
        <begin position="164"/>
        <end position="187"/>
    </location>
</feature>
<proteinExistence type="predicted"/>
<dbReference type="OrthoDB" id="3185525at2759"/>
<gene>
    <name evidence="3" type="ORF">K435DRAFT_910771</name>
</gene>
<sequence>MGEPWEELMKPVKKHDKEEVEGWREDIDTLLVFVSAIFFNSFVYSMYAGLFSAAVTAYTVESYKWLQPDPTDTTTQLLYQISLQLANSTVPAFPNPSQQEFTPEFSSIRINILWFLSLILALSSALLSILCKQWLREYCRDTHTKTQMQALVLRQLRYASFQKWHVRTFITCLPLLLELALLLFFAGVLELLWSLHQTVAALASGVVGCTVVFFFVTAMLPTYSFMKTLNDTSGDYDVPTFCPYKSPLAWLFFRLFQIIHSYLKLTSGFPKITNWSRGDLEIIKDSSYRERYYLGDHRHTRLLEMGLRWTLDAFGDSARMAGHIFHCLSNLEMTLPSYMYIQLLRSILKLPKTVVYTASGGMVALEVPSQTLFKFLDQYGEVNNVFLGELTLRALNEASEHTPEYVYQYLQTGSSYILVLIEHAILEASDSPEVLHEVIYQTQVCISNCISSHIKFKSSNNTHSLVLMLCEEMVRRYKNPCVNEGILAILDFMLEKMEEDIKVRPLLWIRPELLDFIGNFIFRPGGLDRTSRNLLVNDSVQWETVAVQVSPSPSGVDDNSRDRLEWEEFWEEYLRSAYLLPSSDDGQKSIDHPSIKN</sequence>
<evidence type="ECO:0000256" key="1">
    <source>
        <dbReference type="SAM" id="Phobius"/>
    </source>
</evidence>
<dbReference type="EMBL" id="ML179329">
    <property type="protein sequence ID" value="THU90627.1"/>
    <property type="molecule type" value="Genomic_DNA"/>
</dbReference>
<organism evidence="3 4">
    <name type="scientific">Dendrothele bispora (strain CBS 962.96)</name>
    <dbReference type="NCBI Taxonomy" id="1314807"/>
    <lineage>
        <taxon>Eukaryota</taxon>
        <taxon>Fungi</taxon>
        <taxon>Dikarya</taxon>
        <taxon>Basidiomycota</taxon>
        <taxon>Agaricomycotina</taxon>
        <taxon>Agaricomycetes</taxon>
        <taxon>Agaricomycetidae</taxon>
        <taxon>Agaricales</taxon>
        <taxon>Agaricales incertae sedis</taxon>
        <taxon>Dendrothele</taxon>
    </lineage>
</organism>
<dbReference type="Proteomes" id="UP000297245">
    <property type="component" value="Unassembled WGS sequence"/>
</dbReference>
<evidence type="ECO:0000313" key="3">
    <source>
        <dbReference type="EMBL" id="THU90627.1"/>
    </source>
</evidence>
<keyword evidence="1" id="KW-1133">Transmembrane helix</keyword>
<dbReference type="AlphaFoldDB" id="A0A4S8LMY6"/>
<feature type="transmembrane region" description="Helical" evidence="1">
    <location>
        <begin position="199"/>
        <end position="220"/>
    </location>
</feature>
<feature type="transmembrane region" description="Helical" evidence="1">
    <location>
        <begin position="30"/>
        <end position="58"/>
    </location>
</feature>
<protein>
    <recommendedName>
        <fullName evidence="2">DUF6535 domain-containing protein</fullName>
    </recommendedName>
</protein>
<feature type="transmembrane region" description="Helical" evidence="1">
    <location>
        <begin position="112"/>
        <end position="131"/>
    </location>
</feature>
<dbReference type="InterPro" id="IPR045338">
    <property type="entry name" value="DUF6535"/>
</dbReference>
<feature type="domain" description="DUF6535" evidence="2">
    <location>
        <begin position="5"/>
        <end position="194"/>
    </location>
</feature>
<name>A0A4S8LMY6_DENBC</name>
<evidence type="ECO:0000313" key="4">
    <source>
        <dbReference type="Proteomes" id="UP000297245"/>
    </source>
</evidence>
<evidence type="ECO:0000259" key="2">
    <source>
        <dbReference type="Pfam" id="PF20153"/>
    </source>
</evidence>
<reference evidence="3 4" key="1">
    <citation type="journal article" date="2019" name="Nat. Ecol. Evol.">
        <title>Megaphylogeny resolves global patterns of mushroom evolution.</title>
        <authorList>
            <person name="Varga T."/>
            <person name="Krizsan K."/>
            <person name="Foldi C."/>
            <person name="Dima B."/>
            <person name="Sanchez-Garcia M."/>
            <person name="Sanchez-Ramirez S."/>
            <person name="Szollosi G.J."/>
            <person name="Szarkandi J.G."/>
            <person name="Papp V."/>
            <person name="Albert L."/>
            <person name="Andreopoulos W."/>
            <person name="Angelini C."/>
            <person name="Antonin V."/>
            <person name="Barry K.W."/>
            <person name="Bougher N.L."/>
            <person name="Buchanan P."/>
            <person name="Buyck B."/>
            <person name="Bense V."/>
            <person name="Catcheside P."/>
            <person name="Chovatia M."/>
            <person name="Cooper J."/>
            <person name="Damon W."/>
            <person name="Desjardin D."/>
            <person name="Finy P."/>
            <person name="Geml J."/>
            <person name="Haridas S."/>
            <person name="Hughes K."/>
            <person name="Justo A."/>
            <person name="Karasinski D."/>
            <person name="Kautmanova I."/>
            <person name="Kiss B."/>
            <person name="Kocsube S."/>
            <person name="Kotiranta H."/>
            <person name="LaButti K.M."/>
            <person name="Lechner B.E."/>
            <person name="Liimatainen K."/>
            <person name="Lipzen A."/>
            <person name="Lukacs Z."/>
            <person name="Mihaltcheva S."/>
            <person name="Morgado L.N."/>
            <person name="Niskanen T."/>
            <person name="Noordeloos M.E."/>
            <person name="Ohm R.A."/>
            <person name="Ortiz-Santana B."/>
            <person name="Ovrebo C."/>
            <person name="Racz N."/>
            <person name="Riley R."/>
            <person name="Savchenko A."/>
            <person name="Shiryaev A."/>
            <person name="Soop K."/>
            <person name="Spirin V."/>
            <person name="Szebenyi C."/>
            <person name="Tomsovsky M."/>
            <person name="Tulloss R.E."/>
            <person name="Uehling J."/>
            <person name="Grigoriev I.V."/>
            <person name="Vagvolgyi C."/>
            <person name="Papp T."/>
            <person name="Martin F.M."/>
            <person name="Miettinen O."/>
            <person name="Hibbett D.S."/>
            <person name="Nagy L.G."/>
        </authorList>
    </citation>
    <scope>NUCLEOTIDE SEQUENCE [LARGE SCALE GENOMIC DNA]</scope>
    <source>
        <strain evidence="3 4">CBS 962.96</strain>
    </source>
</reference>
<keyword evidence="1" id="KW-0812">Transmembrane</keyword>
<dbReference type="Pfam" id="PF20153">
    <property type="entry name" value="DUF6535"/>
    <property type="match status" value="1"/>
</dbReference>
<keyword evidence="1" id="KW-0472">Membrane</keyword>
<keyword evidence="4" id="KW-1185">Reference proteome</keyword>
<accession>A0A4S8LMY6</accession>